<feature type="domain" description="Mur ligase C-terminal" evidence="24">
    <location>
        <begin position="301"/>
        <end position="414"/>
    </location>
</feature>
<dbReference type="NCBIfam" id="TIGR01499">
    <property type="entry name" value="folC"/>
    <property type="match status" value="1"/>
</dbReference>
<gene>
    <name evidence="26" type="primary">folC</name>
    <name evidence="26" type="ORF">E6B08_08530</name>
</gene>
<dbReference type="InterPro" id="IPR001645">
    <property type="entry name" value="Folylpolyglutamate_synth"/>
</dbReference>
<keyword evidence="10 23" id="KW-0436">Ligase</keyword>
<evidence type="ECO:0000256" key="23">
    <source>
        <dbReference type="PIRNR" id="PIRNR001563"/>
    </source>
</evidence>
<protein>
    <recommendedName>
        <fullName evidence="9">Dihydrofolate synthase/folylpolyglutamate synthase</fullName>
        <ecNumber evidence="7">6.3.2.12</ecNumber>
        <ecNumber evidence="8">6.3.2.17</ecNumber>
    </recommendedName>
    <alternativeName>
        <fullName evidence="18">Folylpoly-gamma-glutamate synthetase-dihydrofolate synthetase</fullName>
    </alternativeName>
    <alternativeName>
        <fullName evidence="16">Folylpolyglutamate synthetase</fullName>
    </alternativeName>
    <alternativeName>
        <fullName evidence="17">Tetrahydrofolylpolyglutamate synthase</fullName>
    </alternativeName>
</protein>
<dbReference type="RefSeq" id="WP_136913611.1">
    <property type="nucleotide sequence ID" value="NZ_CP039371.1"/>
</dbReference>
<dbReference type="Pfam" id="PF02875">
    <property type="entry name" value="Mur_ligase_C"/>
    <property type="match status" value="1"/>
</dbReference>
<evidence type="ECO:0000256" key="2">
    <source>
        <dbReference type="ARBA" id="ARBA00002714"/>
    </source>
</evidence>
<comment type="similarity">
    <text evidence="5 23">Belongs to the folylpolyglutamate synthase family.</text>
</comment>
<evidence type="ECO:0000256" key="1">
    <source>
        <dbReference type="ARBA" id="ARBA00001946"/>
    </source>
</evidence>
<dbReference type="Gene3D" id="3.90.190.20">
    <property type="entry name" value="Mur ligase, C-terminal domain"/>
    <property type="match status" value="1"/>
</dbReference>
<dbReference type="GO" id="GO:0046872">
    <property type="term" value="F:metal ion binding"/>
    <property type="evidence" value="ECO:0007669"/>
    <property type="project" value="UniProtKB-KW"/>
</dbReference>
<dbReference type="Pfam" id="PF08245">
    <property type="entry name" value="Mur_ligase_M"/>
    <property type="match status" value="1"/>
</dbReference>
<comment type="pathway">
    <text evidence="4">Cofactor biosynthesis; tetrahydrofolylpolyglutamate biosynthesis.</text>
</comment>
<evidence type="ECO:0000259" key="24">
    <source>
        <dbReference type="Pfam" id="PF02875"/>
    </source>
</evidence>
<dbReference type="NCBIfam" id="NF008101">
    <property type="entry name" value="PRK10846.1"/>
    <property type="match status" value="1"/>
</dbReference>
<comment type="catalytic activity">
    <reaction evidence="20">
        <text>10-formyltetrahydrofolyl-(gamma-L-Glu)(n) + L-glutamate + ATP = 10-formyltetrahydrofolyl-(gamma-L-Glu)(n+1) + ADP + phosphate + H(+)</text>
        <dbReference type="Rhea" id="RHEA:51904"/>
        <dbReference type="Rhea" id="RHEA-COMP:13088"/>
        <dbReference type="Rhea" id="RHEA-COMP:14300"/>
        <dbReference type="ChEBI" id="CHEBI:15378"/>
        <dbReference type="ChEBI" id="CHEBI:29985"/>
        <dbReference type="ChEBI" id="CHEBI:30616"/>
        <dbReference type="ChEBI" id="CHEBI:43474"/>
        <dbReference type="ChEBI" id="CHEBI:134413"/>
        <dbReference type="ChEBI" id="CHEBI:456216"/>
        <dbReference type="EC" id="6.3.2.17"/>
    </reaction>
</comment>
<evidence type="ECO:0000256" key="10">
    <source>
        <dbReference type="ARBA" id="ARBA00022598"/>
    </source>
</evidence>
<evidence type="ECO:0000256" key="9">
    <source>
        <dbReference type="ARBA" id="ARBA00019357"/>
    </source>
</evidence>
<dbReference type="Gene3D" id="3.40.1190.10">
    <property type="entry name" value="Mur-like, catalytic domain"/>
    <property type="match status" value="1"/>
</dbReference>
<evidence type="ECO:0000256" key="4">
    <source>
        <dbReference type="ARBA" id="ARBA00005150"/>
    </source>
</evidence>
<dbReference type="GO" id="GO:0005737">
    <property type="term" value="C:cytoplasm"/>
    <property type="evidence" value="ECO:0007669"/>
    <property type="project" value="TreeGrafter"/>
</dbReference>
<evidence type="ECO:0000313" key="26">
    <source>
        <dbReference type="EMBL" id="QCI11436.1"/>
    </source>
</evidence>
<keyword evidence="15" id="KW-0289">Folate biosynthesis</keyword>
<dbReference type="PIRSF" id="PIRSF001563">
    <property type="entry name" value="Folylpolyglu_synth"/>
    <property type="match status" value="1"/>
</dbReference>
<keyword evidence="13 23" id="KW-0067">ATP-binding</keyword>
<evidence type="ECO:0000256" key="5">
    <source>
        <dbReference type="ARBA" id="ARBA00008276"/>
    </source>
</evidence>
<dbReference type="OrthoDB" id="9809356at2"/>
<feature type="domain" description="Mur ligase central" evidence="25">
    <location>
        <begin position="50"/>
        <end position="191"/>
    </location>
</feature>
<evidence type="ECO:0000256" key="19">
    <source>
        <dbReference type="ARBA" id="ARBA00047493"/>
    </source>
</evidence>
<evidence type="ECO:0000256" key="14">
    <source>
        <dbReference type="ARBA" id="ARBA00022842"/>
    </source>
</evidence>
<keyword evidence="11" id="KW-0479">Metal-binding</keyword>
<evidence type="ECO:0000256" key="8">
    <source>
        <dbReference type="ARBA" id="ARBA00013025"/>
    </source>
</evidence>
<evidence type="ECO:0000256" key="18">
    <source>
        <dbReference type="ARBA" id="ARBA00032510"/>
    </source>
</evidence>
<dbReference type="SUPFAM" id="SSF53244">
    <property type="entry name" value="MurD-like peptide ligases, peptide-binding domain"/>
    <property type="match status" value="1"/>
</dbReference>
<dbReference type="GO" id="GO:0005524">
    <property type="term" value="F:ATP binding"/>
    <property type="evidence" value="ECO:0007669"/>
    <property type="project" value="UniProtKB-KW"/>
</dbReference>
<proteinExistence type="inferred from homology"/>
<evidence type="ECO:0000256" key="17">
    <source>
        <dbReference type="ARBA" id="ARBA00030592"/>
    </source>
</evidence>
<reference evidence="27" key="1">
    <citation type="submission" date="2019-04" db="EMBL/GenBank/DDBJ databases">
        <title>Genome sequence of Pseudomonas putida 1290, an auxin catabolizing strain.</title>
        <authorList>
            <person name="Laird T.S."/>
            <person name="Leveau J.H.J."/>
        </authorList>
    </citation>
    <scope>NUCLEOTIDE SEQUENCE [LARGE SCALE GENOMIC DNA]</scope>
    <source>
        <strain evidence="27">1290</strain>
    </source>
</reference>
<dbReference type="EMBL" id="CP039371">
    <property type="protein sequence ID" value="QCI11436.1"/>
    <property type="molecule type" value="Genomic_DNA"/>
</dbReference>
<evidence type="ECO:0000256" key="16">
    <source>
        <dbReference type="ARBA" id="ARBA00030048"/>
    </source>
</evidence>
<dbReference type="PANTHER" id="PTHR11136">
    <property type="entry name" value="FOLYLPOLYGLUTAMATE SYNTHASE-RELATED"/>
    <property type="match status" value="1"/>
</dbReference>
<dbReference type="SUPFAM" id="SSF53623">
    <property type="entry name" value="MurD-like peptide ligases, catalytic domain"/>
    <property type="match status" value="1"/>
</dbReference>
<comment type="catalytic activity">
    <reaction evidence="22">
        <text>7,8-dihydropteroate + L-glutamate + ATP = 7,8-dihydrofolate + ADP + phosphate + H(+)</text>
        <dbReference type="Rhea" id="RHEA:23584"/>
        <dbReference type="ChEBI" id="CHEBI:15378"/>
        <dbReference type="ChEBI" id="CHEBI:17839"/>
        <dbReference type="ChEBI" id="CHEBI:29985"/>
        <dbReference type="ChEBI" id="CHEBI:30616"/>
        <dbReference type="ChEBI" id="CHEBI:43474"/>
        <dbReference type="ChEBI" id="CHEBI:57451"/>
        <dbReference type="ChEBI" id="CHEBI:456216"/>
        <dbReference type="EC" id="6.3.2.12"/>
    </reaction>
</comment>
<accession>A0A4D6X621</accession>
<evidence type="ECO:0000256" key="20">
    <source>
        <dbReference type="ARBA" id="ARBA00047808"/>
    </source>
</evidence>
<comment type="catalytic activity">
    <reaction evidence="19">
        <text>(6S)-5,6,7,8-tetrahydrofolyl-(gamma-L-Glu)(n) + L-glutamate + ATP = (6S)-5,6,7,8-tetrahydrofolyl-(gamma-L-Glu)(n+1) + ADP + phosphate + H(+)</text>
        <dbReference type="Rhea" id="RHEA:10580"/>
        <dbReference type="Rhea" id="RHEA-COMP:14738"/>
        <dbReference type="Rhea" id="RHEA-COMP:14740"/>
        <dbReference type="ChEBI" id="CHEBI:15378"/>
        <dbReference type="ChEBI" id="CHEBI:29985"/>
        <dbReference type="ChEBI" id="CHEBI:30616"/>
        <dbReference type="ChEBI" id="CHEBI:43474"/>
        <dbReference type="ChEBI" id="CHEBI:141005"/>
        <dbReference type="ChEBI" id="CHEBI:456216"/>
        <dbReference type="EC" id="6.3.2.17"/>
    </reaction>
</comment>
<dbReference type="InterPro" id="IPR004101">
    <property type="entry name" value="Mur_ligase_C"/>
</dbReference>
<evidence type="ECO:0000256" key="13">
    <source>
        <dbReference type="ARBA" id="ARBA00022840"/>
    </source>
</evidence>
<name>A0A4D6X621_PSEPU</name>
<dbReference type="PROSITE" id="PS01011">
    <property type="entry name" value="FOLYLPOLYGLU_SYNT_1"/>
    <property type="match status" value="1"/>
</dbReference>
<dbReference type="Proteomes" id="UP000298551">
    <property type="component" value="Chromosome"/>
</dbReference>
<dbReference type="InterPro" id="IPR036615">
    <property type="entry name" value="Mur_ligase_C_dom_sf"/>
</dbReference>
<keyword evidence="14" id="KW-0460">Magnesium</keyword>
<evidence type="ECO:0000256" key="21">
    <source>
        <dbReference type="ARBA" id="ARBA00049035"/>
    </source>
</evidence>
<dbReference type="GO" id="GO:0004326">
    <property type="term" value="F:tetrahydrofolylpolyglutamate synthase activity"/>
    <property type="evidence" value="ECO:0007669"/>
    <property type="project" value="UniProtKB-EC"/>
</dbReference>
<comment type="cofactor">
    <cofactor evidence="1">
        <name>Mg(2+)</name>
        <dbReference type="ChEBI" id="CHEBI:18420"/>
    </cofactor>
</comment>
<dbReference type="UniPathway" id="UPA00077">
    <property type="reaction ID" value="UER00157"/>
</dbReference>
<dbReference type="PANTHER" id="PTHR11136:SF0">
    <property type="entry name" value="DIHYDROFOLATE SYNTHETASE-RELATED"/>
    <property type="match status" value="1"/>
</dbReference>
<dbReference type="GO" id="GO:0046654">
    <property type="term" value="P:tetrahydrofolate biosynthetic process"/>
    <property type="evidence" value="ECO:0007669"/>
    <property type="project" value="UniProtKB-UniPathway"/>
</dbReference>
<comment type="function">
    <text evidence="2">Functions in two distinct reactions of the de novo folate biosynthetic pathway. Catalyzes the addition of a glutamate residue to dihydropteroate (7,8-dihydropteroate or H2Pte) to form dihydrofolate (7,8-dihydrofolate monoglutamate or H2Pte-Glu). Also catalyzes successive additions of L-glutamate to tetrahydrofolate or 10-formyltetrahydrofolate or 5,10-methylenetetrahydrofolate, leading to folylpolyglutamate derivatives.</text>
</comment>
<evidence type="ECO:0000256" key="15">
    <source>
        <dbReference type="ARBA" id="ARBA00022909"/>
    </source>
</evidence>
<dbReference type="GO" id="GO:0008841">
    <property type="term" value="F:dihydrofolate synthase activity"/>
    <property type="evidence" value="ECO:0007669"/>
    <property type="project" value="UniProtKB-EC"/>
</dbReference>
<keyword evidence="12 23" id="KW-0547">Nucleotide-binding</keyword>
<dbReference type="EC" id="6.3.2.12" evidence="7"/>
<dbReference type="GO" id="GO:0046656">
    <property type="term" value="P:folic acid biosynthetic process"/>
    <property type="evidence" value="ECO:0007669"/>
    <property type="project" value="UniProtKB-KW"/>
</dbReference>
<comment type="catalytic activity">
    <reaction evidence="21">
        <text>(6R)-5,10-methylenetetrahydrofolyl-(gamma-L-Glu)(n) + L-glutamate + ATP = (6R)-5,10-methylenetetrahydrofolyl-(gamma-L-Glu)(n+1) + ADP + phosphate + H(+)</text>
        <dbReference type="Rhea" id="RHEA:51912"/>
        <dbReference type="Rhea" id="RHEA-COMP:13257"/>
        <dbReference type="Rhea" id="RHEA-COMP:13258"/>
        <dbReference type="ChEBI" id="CHEBI:15378"/>
        <dbReference type="ChEBI" id="CHEBI:29985"/>
        <dbReference type="ChEBI" id="CHEBI:30616"/>
        <dbReference type="ChEBI" id="CHEBI:43474"/>
        <dbReference type="ChEBI" id="CHEBI:136572"/>
        <dbReference type="ChEBI" id="CHEBI:456216"/>
        <dbReference type="EC" id="6.3.2.17"/>
    </reaction>
</comment>
<dbReference type="EC" id="6.3.2.17" evidence="8"/>
<evidence type="ECO:0000313" key="27">
    <source>
        <dbReference type="Proteomes" id="UP000298551"/>
    </source>
</evidence>
<comment type="pathway">
    <text evidence="3">Cofactor biosynthesis; tetrahydrofolate biosynthesis; 7,8-dihydrofolate from 2-amino-4-hydroxy-6-hydroxymethyl-7,8-dihydropteridine diphosphate and 4-aminobenzoate: step 2/2.</text>
</comment>
<dbReference type="InterPro" id="IPR018109">
    <property type="entry name" value="Folylpolyglutamate_synth_CS"/>
</dbReference>
<evidence type="ECO:0000256" key="7">
    <source>
        <dbReference type="ARBA" id="ARBA00013023"/>
    </source>
</evidence>
<dbReference type="FunFam" id="3.40.1190.10:FF:000004">
    <property type="entry name" value="Dihydrofolate synthase/folylpolyglutamate synthase"/>
    <property type="match status" value="1"/>
</dbReference>
<evidence type="ECO:0000256" key="3">
    <source>
        <dbReference type="ARBA" id="ARBA00004799"/>
    </source>
</evidence>
<evidence type="ECO:0000256" key="11">
    <source>
        <dbReference type="ARBA" id="ARBA00022723"/>
    </source>
</evidence>
<dbReference type="InterPro" id="IPR013221">
    <property type="entry name" value="Mur_ligase_cen"/>
</dbReference>
<evidence type="ECO:0000256" key="6">
    <source>
        <dbReference type="ARBA" id="ARBA00011245"/>
    </source>
</evidence>
<evidence type="ECO:0000256" key="22">
    <source>
        <dbReference type="ARBA" id="ARBA00049161"/>
    </source>
</evidence>
<organism evidence="26 27">
    <name type="scientific">Pseudomonas putida</name>
    <name type="common">Arthrobacter siderocapsulatus</name>
    <dbReference type="NCBI Taxonomy" id="303"/>
    <lineage>
        <taxon>Bacteria</taxon>
        <taxon>Pseudomonadati</taxon>
        <taxon>Pseudomonadota</taxon>
        <taxon>Gammaproteobacteria</taxon>
        <taxon>Pseudomonadales</taxon>
        <taxon>Pseudomonadaceae</taxon>
        <taxon>Pseudomonas</taxon>
    </lineage>
</organism>
<dbReference type="AlphaFoldDB" id="A0A4D6X621"/>
<comment type="subunit">
    <text evidence="6">Monomer.</text>
</comment>
<sequence>MTQLSPRTLGEWLAYLEQLHPSAIDMGLERSQKVLARLALGKLAPRVVTVTGTNGKGSTCAFVASMLRAQGLKVGVYSSPHLLRYNERVLIDGQEASDEKLCEAFAAVEAARGEISLTYFEMGTLAAFWLFERAGLDAVVLEVGLGGRLDTVNVIDADLALVTSVGVDHVDYLGDTRERVAFEKAGIFRQGKPALCGDLDPPQPLLDKAAELAAPLFLRGRDFDLASTDRYWQWRGVGADGVVVELHDLPLLDLPMENAALALQAYLLMGLPWDAGQLRQALLDTRITGRLDRRTVPWQGKAVQLLLDVGHNPHAADYLARRLAARPPKGRRLAVFGLLADKDLAGVLAPLQGLVDEWAVAPLDTPRSRPAGELAQALTNLGAAVKSYASVDAALEGQCAQATEDDQILLFGSFFCVAEALQWLERQAPEGGVDGSAG</sequence>
<dbReference type="InterPro" id="IPR036565">
    <property type="entry name" value="Mur-like_cat_sf"/>
</dbReference>
<evidence type="ECO:0000259" key="25">
    <source>
        <dbReference type="Pfam" id="PF08245"/>
    </source>
</evidence>
<evidence type="ECO:0000256" key="12">
    <source>
        <dbReference type="ARBA" id="ARBA00022741"/>
    </source>
</evidence>